<evidence type="ECO:0008006" key="4">
    <source>
        <dbReference type="Google" id="ProtNLM"/>
    </source>
</evidence>
<dbReference type="RefSeq" id="WP_123223120.1">
    <property type="nucleotide sequence ID" value="NZ_RJSF01000040.1"/>
</dbReference>
<protein>
    <recommendedName>
        <fullName evidence="4">Endonuclease/exonuclease/phosphatase domain-containing protein</fullName>
    </recommendedName>
</protein>
<dbReference type="OrthoDB" id="3767669at2"/>
<comment type="caution">
    <text evidence="2">The sequence shown here is derived from an EMBL/GenBank/DDBJ whole genome shotgun (WGS) entry which is preliminary data.</text>
</comment>
<dbReference type="Proteomes" id="UP000279994">
    <property type="component" value="Unassembled WGS sequence"/>
</dbReference>
<accession>A0A3N0GMM0</accession>
<reference evidence="2 3" key="1">
    <citation type="submission" date="2018-11" db="EMBL/GenBank/DDBJ databases">
        <authorList>
            <person name="Li F."/>
        </authorList>
    </citation>
    <scope>NUCLEOTIDE SEQUENCE [LARGE SCALE GENOMIC DNA]</scope>
    <source>
        <strain evidence="2 3">Gsoil 818</strain>
    </source>
</reference>
<dbReference type="SUPFAM" id="SSF56219">
    <property type="entry name" value="DNase I-like"/>
    <property type="match status" value="1"/>
</dbReference>
<dbReference type="EMBL" id="RJSF01000040">
    <property type="protein sequence ID" value="RNM13713.1"/>
    <property type="molecule type" value="Genomic_DNA"/>
</dbReference>
<organism evidence="2 3">
    <name type="scientific">Nocardioides pocheonensis</name>
    <dbReference type="NCBI Taxonomy" id="661485"/>
    <lineage>
        <taxon>Bacteria</taxon>
        <taxon>Bacillati</taxon>
        <taxon>Actinomycetota</taxon>
        <taxon>Actinomycetes</taxon>
        <taxon>Propionibacteriales</taxon>
        <taxon>Nocardioidaceae</taxon>
        <taxon>Nocardioides</taxon>
    </lineage>
</organism>
<keyword evidence="3" id="KW-1185">Reference proteome</keyword>
<feature type="signal peptide" evidence="1">
    <location>
        <begin position="1"/>
        <end position="25"/>
    </location>
</feature>
<feature type="chain" id="PRO_5018072008" description="Endonuclease/exonuclease/phosphatase domain-containing protein" evidence="1">
    <location>
        <begin position="26"/>
        <end position="426"/>
    </location>
</feature>
<sequence length="426" mass="45523">MLRSVRRLAITSASTLLVLGGLQVAADAGTLVRESPAGHRFGRPVLSGHGVPGGAEFSWGTVRGAKRYRVAWSAAPFGKWPAKRTYVSRWLPRSARSSTFAVPTVPQSGDHMLGVAYANPVFGQLDARNAKGRVRHSTGWVPVFPAAPDPGSGDAMRLGTYNVMMATDHPADRVQAVAANISSHGLDVVTLQESTELAAQAIVAALGSDWAAVPYRGSPEQILYRRSVFQAPQPGSYGTFGVYDAKTPGTPLATPWVRLQRVNASASSRGVFVVSAHVTEDASKGIMDRKREAGIEAQNMMSGVNSVDPWGEPAIIAGDLHYLREPWSDVPGYVEAPPTLVRGGYYDAMAALSKNYIAYPTFNGGNGRTAPAQTPLQSGVAARADYIMLKGFRGSNAYVNVANWSWNGLTPSDHNLVYADLTVPFK</sequence>
<evidence type="ECO:0000256" key="1">
    <source>
        <dbReference type="SAM" id="SignalP"/>
    </source>
</evidence>
<evidence type="ECO:0000313" key="2">
    <source>
        <dbReference type="EMBL" id="RNM13713.1"/>
    </source>
</evidence>
<dbReference type="InterPro" id="IPR036691">
    <property type="entry name" value="Endo/exonu/phosph_ase_sf"/>
</dbReference>
<gene>
    <name evidence="2" type="ORF">EFL26_12065</name>
</gene>
<dbReference type="AlphaFoldDB" id="A0A3N0GMM0"/>
<evidence type="ECO:0000313" key="3">
    <source>
        <dbReference type="Proteomes" id="UP000279994"/>
    </source>
</evidence>
<dbReference type="Gene3D" id="3.60.10.10">
    <property type="entry name" value="Endonuclease/exonuclease/phosphatase"/>
    <property type="match status" value="1"/>
</dbReference>
<keyword evidence="1" id="KW-0732">Signal</keyword>
<name>A0A3N0GMM0_9ACTN</name>
<proteinExistence type="predicted"/>